<dbReference type="Proteomes" id="UP000629911">
    <property type="component" value="Unassembled WGS sequence"/>
</dbReference>
<organism evidence="2 3">
    <name type="scientific">Streptomyces variabilis</name>
    <dbReference type="NCBI Taxonomy" id="67372"/>
    <lineage>
        <taxon>Bacteria</taxon>
        <taxon>Bacillati</taxon>
        <taxon>Actinomycetota</taxon>
        <taxon>Actinomycetes</taxon>
        <taxon>Kitasatosporales</taxon>
        <taxon>Streptomycetaceae</taxon>
        <taxon>Streptomyces</taxon>
        <taxon>Streptomyces griseoincarnatus group</taxon>
    </lineage>
</organism>
<evidence type="ECO:0008006" key="4">
    <source>
        <dbReference type="Google" id="ProtNLM"/>
    </source>
</evidence>
<name>A0ABQ2TSP2_9ACTN</name>
<evidence type="ECO:0000313" key="3">
    <source>
        <dbReference type="Proteomes" id="UP000629911"/>
    </source>
</evidence>
<proteinExistence type="predicted"/>
<gene>
    <name evidence="2" type="ORF">GCM10010287_11330</name>
</gene>
<accession>A0ABQ2TSP2</accession>
<reference evidence="3" key="1">
    <citation type="journal article" date="2019" name="Int. J. Syst. Evol. Microbiol.">
        <title>The Global Catalogue of Microorganisms (GCM) 10K type strain sequencing project: providing services to taxonomists for standard genome sequencing and annotation.</title>
        <authorList>
            <consortium name="The Broad Institute Genomics Platform"/>
            <consortium name="The Broad Institute Genome Sequencing Center for Infectious Disease"/>
            <person name="Wu L."/>
            <person name="Ma J."/>
        </authorList>
    </citation>
    <scope>NUCLEOTIDE SEQUENCE [LARGE SCALE GENOMIC DNA]</scope>
    <source>
        <strain evidence="3">JCM 4422</strain>
    </source>
</reference>
<evidence type="ECO:0000256" key="1">
    <source>
        <dbReference type="SAM" id="MobiDB-lite"/>
    </source>
</evidence>
<evidence type="ECO:0000313" key="2">
    <source>
        <dbReference type="EMBL" id="GGT40200.1"/>
    </source>
</evidence>
<protein>
    <recommendedName>
        <fullName evidence="4">Secreted protein</fullName>
    </recommendedName>
</protein>
<comment type="caution">
    <text evidence="2">The sequence shown here is derived from an EMBL/GenBank/DDBJ whole genome shotgun (WGS) entry which is preliminary data.</text>
</comment>
<dbReference type="EMBL" id="BMTZ01000002">
    <property type="protein sequence ID" value="GGT40200.1"/>
    <property type="molecule type" value="Genomic_DNA"/>
</dbReference>
<keyword evidence="3" id="KW-1185">Reference proteome</keyword>
<sequence length="94" mass="10377">MGIPRWAGRATAAVVVAGALIIRRALQNAAAQSESGSDSGYDWNQNEPNWHWRCECGAKSRGGDIKADTEYNAQRHQWRAGTGHPMPEVYQKPL</sequence>
<feature type="region of interest" description="Disordered" evidence="1">
    <location>
        <begin position="75"/>
        <end position="94"/>
    </location>
</feature>